<evidence type="ECO:0000313" key="2">
    <source>
        <dbReference type="Proteomes" id="UP000005365"/>
    </source>
</evidence>
<name>C6M7L0_NEISI</name>
<dbReference type="EMBL" id="ACKO02000016">
    <property type="protein sequence ID" value="EET43758.1"/>
    <property type="molecule type" value="Genomic_DNA"/>
</dbReference>
<sequence length="42" mass="4907">MSLPNVESEYCKGRLKTRNRAFQTTFRFMAASLQNINTICHK</sequence>
<comment type="caution">
    <text evidence="1">The sequence shown here is derived from an EMBL/GenBank/DDBJ whole genome shotgun (WGS) entry which is preliminary data.</text>
</comment>
<reference evidence="1" key="1">
    <citation type="submission" date="2009-07" db="EMBL/GenBank/DDBJ databases">
        <authorList>
            <person name="Weinstock G."/>
            <person name="Sodergren E."/>
            <person name="Clifton S."/>
            <person name="Fulton L."/>
            <person name="Fulton B."/>
            <person name="Courtney L."/>
            <person name="Fronick C."/>
            <person name="Harrison M."/>
            <person name="Strong C."/>
            <person name="Farmer C."/>
            <person name="Delahaunty K."/>
            <person name="Markovic C."/>
            <person name="Hall O."/>
            <person name="Minx P."/>
            <person name="Tomlinson C."/>
            <person name="Mitreva M."/>
            <person name="Nelson J."/>
            <person name="Hou S."/>
            <person name="Wollam A."/>
            <person name="Pepin K.H."/>
            <person name="Johnson M."/>
            <person name="Bhonagiri V."/>
            <person name="Nash W.E."/>
            <person name="Warren W."/>
            <person name="Chinwalla A."/>
            <person name="Mardis E.R."/>
            <person name="Wilson R.K."/>
        </authorList>
    </citation>
    <scope>NUCLEOTIDE SEQUENCE [LARGE SCALE GENOMIC DNA]</scope>
    <source>
        <strain evidence="1">ATCC 29256</strain>
    </source>
</reference>
<accession>C6M7L0</accession>
<gene>
    <name evidence="1" type="ORF">NEISICOT_02519</name>
</gene>
<keyword evidence="2" id="KW-1185">Reference proteome</keyword>
<organism evidence="1 2">
    <name type="scientific">Neisseria sicca ATCC 29256</name>
    <dbReference type="NCBI Taxonomy" id="547045"/>
    <lineage>
        <taxon>Bacteria</taxon>
        <taxon>Pseudomonadati</taxon>
        <taxon>Pseudomonadota</taxon>
        <taxon>Betaproteobacteria</taxon>
        <taxon>Neisseriales</taxon>
        <taxon>Neisseriaceae</taxon>
        <taxon>Neisseria</taxon>
    </lineage>
</organism>
<evidence type="ECO:0000313" key="1">
    <source>
        <dbReference type="EMBL" id="EET43758.1"/>
    </source>
</evidence>
<proteinExistence type="predicted"/>
<dbReference type="Proteomes" id="UP000005365">
    <property type="component" value="Unassembled WGS sequence"/>
</dbReference>
<protein>
    <submittedName>
        <fullName evidence="1">Uncharacterized protein</fullName>
    </submittedName>
</protein>
<dbReference type="AlphaFoldDB" id="C6M7L0"/>